<dbReference type="SUPFAM" id="SSF51445">
    <property type="entry name" value="(Trans)glycosidases"/>
    <property type="match status" value="1"/>
</dbReference>
<name>A0A5B6TTP3_9BACT</name>
<dbReference type="CDD" id="cd14752">
    <property type="entry name" value="GH31_N"/>
    <property type="match status" value="1"/>
</dbReference>
<evidence type="ECO:0000259" key="5">
    <source>
        <dbReference type="Pfam" id="PF13802"/>
    </source>
</evidence>
<dbReference type="SUPFAM" id="SSF51011">
    <property type="entry name" value="Glycosyl hydrolase domain"/>
    <property type="match status" value="1"/>
</dbReference>
<dbReference type="InterPro" id="IPR033403">
    <property type="entry name" value="DUF5110"/>
</dbReference>
<dbReference type="PANTHER" id="PTHR22762:SF166">
    <property type="entry name" value="ALPHA-GLUCOSIDASE"/>
    <property type="match status" value="1"/>
</dbReference>
<dbReference type="OrthoDB" id="176168at2"/>
<feature type="domain" description="DUF5110" evidence="6">
    <location>
        <begin position="702"/>
        <end position="775"/>
    </location>
</feature>
<dbReference type="InterPro" id="IPR048395">
    <property type="entry name" value="Glyco_hydro_31_C"/>
</dbReference>
<dbReference type="RefSeq" id="WP_149089528.1">
    <property type="nucleotide sequence ID" value="NZ_VKKY01000001.1"/>
</dbReference>
<sequence length="835" mass="95784">MKYNFLFLPFLLLSSLAFARQTAPKGLSPGKVSSYKVTGNQVVFTAQNNQKVLLELCSRGVVKVWYEPTGVFKRNNESFAVINEKLEDVGTLQVNEQAQVYEIFTDLLRIRVNKDPFQLQIFDKYQKLLLSDFKDHGLVKEGDRLVAYKSLKADEQFFGLGEKSGPLNKRGLTYKMWNSDQPCYSPTQDPLYKSIPFFISSYKYGIFFDNTHKTEFKLGSESNDYFSFEAPGGEMLYYFIFGNNYKQIIEGYTQLTGKPIMPPKWAFGFSQSRGLMTREDMTRDIAKEYRARKIPIDIMYQDIGWTKNLQDFEWGRGYQNPKQMLKDLAADGFKMIVSQDPVISQTNKKQWREADSLGYFATDIRTGKSYDMPWPWGGNCGVVDFTKPGVADWWGAYQQKPLADGVKGFWTDMGEPAWSNEDAVDRLNMRHHLGMHEEIHNVYGLTWDKVVKEQFEKHNPNQRIFQMTRAAYAGLQRYTFGWSGDSGNGSDVLEGWGQLANQIPMSLSAGMGLIPFWACDISGYCGDIKDYPAMAEFYTRWMQFGVFNPLSRAHHEGNTAVEPWLFGPDAERRSKEAIELKYKLFPYIYTYGREAHDTGVPLMRALLLEFPNDVETFKADAQFMFGKELLVAPVVEKGAVTKKVYLPEGQWIDFKDGKTVYNGSQWITYDAPLDVTPVFVKKGSIIPMMPLMQYLHEKPTYPIMLEVFPANEGQSASFELYEDDGETNNYLRNIYAKTKFTSITSKHNWTVRVNEREEKGYTSTKPRNLVIKLHASQEPKSVTLGSTKVKKDKLKSLQEGLENDFKAAWSWDKESNIIYVKLPDSGKAQEVNITK</sequence>
<proteinExistence type="inferred from homology"/>
<dbReference type="GO" id="GO:0005975">
    <property type="term" value="P:carbohydrate metabolic process"/>
    <property type="evidence" value="ECO:0007669"/>
    <property type="project" value="InterPro"/>
</dbReference>
<dbReference type="InterPro" id="IPR011013">
    <property type="entry name" value="Gal_mutarotase_sf_dom"/>
</dbReference>
<evidence type="ECO:0000259" key="7">
    <source>
        <dbReference type="Pfam" id="PF21365"/>
    </source>
</evidence>
<gene>
    <name evidence="8" type="ORF">FOA19_04240</name>
</gene>
<feature type="domain" description="Glycoside hydrolase family 31 TIM barrel" evidence="4">
    <location>
        <begin position="259"/>
        <end position="590"/>
    </location>
</feature>
<comment type="similarity">
    <text evidence="1 2">Belongs to the glycosyl hydrolase 31 family.</text>
</comment>
<keyword evidence="9" id="KW-1185">Reference proteome</keyword>
<evidence type="ECO:0000313" key="9">
    <source>
        <dbReference type="Proteomes" id="UP000324133"/>
    </source>
</evidence>
<dbReference type="Pfam" id="PF17137">
    <property type="entry name" value="DUF5110"/>
    <property type="match status" value="1"/>
</dbReference>
<organism evidence="8 9">
    <name type="scientific">Rufibacter hautae</name>
    <dbReference type="NCBI Taxonomy" id="2595005"/>
    <lineage>
        <taxon>Bacteria</taxon>
        <taxon>Pseudomonadati</taxon>
        <taxon>Bacteroidota</taxon>
        <taxon>Cytophagia</taxon>
        <taxon>Cytophagales</taxon>
        <taxon>Hymenobacteraceae</taxon>
        <taxon>Rufibacter</taxon>
    </lineage>
</organism>
<dbReference type="Proteomes" id="UP000324133">
    <property type="component" value="Unassembled WGS sequence"/>
</dbReference>
<dbReference type="Pfam" id="PF01055">
    <property type="entry name" value="Glyco_hydro_31_2nd"/>
    <property type="match status" value="1"/>
</dbReference>
<keyword evidence="3" id="KW-0732">Signal</keyword>
<dbReference type="InterPro" id="IPR000322">
    <property type="entry name" value="Glyco_hydro_31_TIM"/>
</dbReference>
<protein>
    <submittedName>
        <fullName evidence="8">DUF4968 domain-containing protein</fullName>
    </submittedName>
</protein>
<evidence type="ECO:0000256" key="3">
    <source>
        <dbReference type="SAM" id="SignalP"/>
    </source>
</evidence>
<evidence type="ECO:0000313" key="8">
    <source>
        <dbReference type="EMBL" id="KAA3439888.1"/>
    </source>
</evidence>
<dbReference type="SUPFAM" id="SSF74650">
    <property type="entry name" value="Galactose mutarotase-like"/>
    <property type="match status" value="1"/>
</dbReference>
<dbReference type="Gene3D" id="3.20.20.80">
    <property type="entry name" value="Glycosidases"/>
    <property type="match status" value="1"/>
</dbReference>
<accession>A0A5B6TTP3</accession>
<comment type="caution">
    <text evidence="8">The sequence shown here is derived from an EMBL/GenBank/DDBJ whole genome shotgun (WGS) entry which is preliminary data.</text>
</comment>
<dbReference type="GO" id="GO:0030246">
    <property type="term" value="F:carbohydrate binding"/>
    <property type="evidence" value="ECO:0007669"/>
    <property type="project" value="InterPro"/>
</dbReference>
<dbReference type="Gene3D" id="2.60.40.1760">
    <property type="entry name" value="glycosyl hydrolase (family 31)"/>
    <property type="match status" value="1"/>
</dbReference>
<evidence type="ECO:0000256" key="2">
    <source>
        <dbReference type="RuleBase" id="RU361185"/>
    </source>
</evidence>
<dbReference type="Pfam" id="PF21365">
    <property type="entry name" value="Glyco_hydro_31_3rd"/>
    <property type="match status" value="1"/>
</dbReference>
<evidence type="ECO:0000259" key="4">
    <source>
        <dbReference type="Pfam" id="PF01055"/>
    </source>
</evidence>
<evidence type="ECO:0000256" key="1">
    <source>
        <dbReference type="ARBA" id="ARBA00007806"/>
    </source>
</evidence>
<dbReference type="PANTHER" id="PTHR22762">
    <property type="entry name" value="ALPHA-GLUCOSIDASE"/>
    <property type="match status" value="1"/>
</dbReference>
<feature type="signal peptide" evidence="3">
    <location>
        <begin position="1"/>
        <end position="19"/>
    </location>
</feature>
<feature type="domain" description="Glycoside hydrolase family 31 N-terminal" evidence="5">
    <location>
        <begin position="54"/>
        <end position="216"/>
    </location>
</feature>
<dbReference type="Gene3D" id="2.60.40.1180">
    <property type="entry name" value="Golgi alpha-mannosidase II"/>
    <property type="match status" value="2"/>
</dbReference>
<keyword evidence="2" id="KW-0378">Hydrolase</keyword>
<feature type="chain" id="PRO_5022969408" evidence="3">
    <location>
        <begin position="20"/>
        <end position="835"/>
    </location>
</feature>
<dbReference type="InterPro" id="IPR013780">
    <property type="entry name" value="Glyco_hydro_b"/>
</dbReference>
<feature type="domain" description="Glycosyl hydrolase family 31 C-terminal" evidence="7">
    <location>
        <begin position="599"/>
        <end position="686"/>
    </location>
</feature>
<dbReference type="InterPro" id="IPR017853">
    <property type="entry name" value="GH"/>
</dbReference>
<keyword evidence="2" id="KW-0326">Glycosidase</keyword>
<dbReference type="InterPro" id="IPR025887">
    <property type="entry name" value="Glyco_hydro_31_N_dom"/>
</dbReference>
<evidence type="ECO:0000259" key="6">
    <source>
        <dbReference type="Pfam" id="PF17137"/>
    </source>
</evidence>
<dbReference type="AlphaFoldDB" id="A0A5B6TTP3"/>
<dbReference type="GO" id="GO:0004553">
    <property type="term" value="F:hydrolase activity, hydrolyzing O-glycosyl compounds"/>
    <property type="evidence" value="ECO:0007669"/>
    <property type="project" value="InterPro"/>
</dbReference>
<dbReference type="Pfam" id="PF13802">
    <property type="entry name" value="Gal_mutarotas_2"/>
    <property type="match status" value="1"/>
</dbReference>
<dbReference type="EMBL" id="VKKY01000001">
    <property type="protein sequence ID" value="KAA3439888.1"/>
    <property type="molecule type" value="Genomic_DNA"/>
</dbReference>
<reference evidence="8 9" key="1">
    <citation type="submission" date="2019-07" db="EMBL/GenBank/DDBJ databases">
        <title>Rufibacter sp. nov., isolated from lake sediment.</title>
        <authorList>
            <person name="Qu J.-H."/>
        </authorList>
    </citation>
    <scope>NUCLEOTIDE SEQUENCE [LARGE SCALE GENOMIC DNA]</scope>
    <source>
        <strain evidence="8 9">NBS58-1</strain>
    </source>
</reference>